<evidence type="ECO:0000313" key="2">
    <source>
        <dbReference type="Proteomes" id="UP000772434"/>
    </source>
</evidence>
<keyword evidence="2" id="KW-1185">Reference proteome</keyword>
<dbReference type="EMBL" id="JADNRY010000090">
    <property type="protein sequence ID" value="KAF9066225.1"/>
    <property type="molecule type" value="Genomic_DNA"/>
</dbReference>
<reference evidence="1" key="1">
    <citation type="submission" date="2020-11" db="EMBL/GenBank/DDBJ databases">
        <authorList>
            <consortium name="DOE Joint Genome Institute"/>
            <person name="Ahrendt S."/>
            <person name="Riley R."/>
            <person name="Andreopoulos W."/>
            <person name="Labutti K."/>
            <person name="Pangilinan J."/>
            <person name="Ruiz-Duenas F.J."/>
            <person name="Barrasa J.M."/>
            <person name="Sanchez-Garcia M."/>
            <person name="Camarero S."/>
            <person name="Miyauchi S."/>
            <person name="Serrano A."/>
            <person name="Linde D."/>
            <person name="Babiker R."/>
            <person name="Drula E."/>
            <person name="Ayuso-Fernandez I."/>
            <person name="Pacheco R."/>
            <person name="Padilla G."/>
            <person name="Ferreira P."/>
            <person name="Barriuso J."/>
            <person name="Kellner H."/>
            <person name="Castanera R."/>
            <person name="Alfaro M."/>
            <person name="Ramirez L."/>
            <person name="Pisabarro A.G."/>
            <person name="Kuo A."/>
            <person name="Tritt A."/>
            <person name="Lipzen A."/>
            <person name="He G."/>
            <person name="Yan M."/>
            <person name="Ng V."/>
            <person name="Cullen D."/>
            <person name="Martin F."/>
            <person name="Rosso M.-N."/>
            <person name="Henrissat B."/>
            <person name="Hibbett D."/>
            <person name="Martinez A.T."/>
            <person name="Grigoriev I.V."/>
        </authorList>
    </citation>
    <scope>NUCLEOTIDE SEQUENCE</scope>
    <source>
        <strain evidence="1">AH 40177</strain>
    </source>
</reference>
<comment type="caution">
    <text evidence="1">The sequence shown here is derived from an EMBL/GenBank/DDBJ whole genome shotgun (WGS) entry which is preliminary data.</text>
</comment>
<sequence length="542" mass="60187">MASKGNRLRTIRQPSLRERSYLNEYFALNSEPADFELRDISLFIGMDMDRVRNRRHNAKGGKVNVGTNIVSSCDISSLPELPSVPKHSQLPPAVSQSLYSTNQSHVCPIGAAVDSSPKREGAMNNRPFCCMTVVQPDKQVVVIEGGGVSVVPLSFGNDNGKVAIIQPPPFVLEPQPIWRSSCFDVVPLEWQLIDRSHYRGTERPQFRIKKFVERLETLLLKSAPTARGFVFILLVLNCNIYCLHPILKAVVKQVFKTSLLFNNGRQRLKNIERRVQVNKVKRLAGFGTTWIIFREFQMEGKKVRDDVGAAKVHESFVHSNKEKIMIVVKAEDIITSALRYQVVAGTSVPEPINGVKREGRITGGELVAKSADVGVLSPVSRNISLSRVADSVREVIDSVRDVVDSVREFSDSLVDSKDSVNESLLNAMASESAEGLEVDVRCSVELKLVLGVGQKKFLGQTIYQEFSLQYSQRKMVSTYSGGPNTMALLSWIGGSFGCKDVAEDMKSKIIRLPAETFQGQWSILTYPTLANNQSGANAFFYI</sequence>
<proteinExistence type="predicted"/>
<evidence type="ECO:0000313" key="1">
    <source>
        <dbReference type="EMBL" id="KAF9066225.1"/>
    </source>
</evidence>
<accession>A0A9P5U403</accession>
<organism evidence="1 2">
    <name type="scientific">Rhodocollybia butyracea</name>
    <dbReference type="NCBI Taxonomy" id="206335"/>
    <lineage>
        <taxon>Eukaryota</taxon>
        <taxon>Fungi</taxon>
        <taxon>Dikarya</taxon>
        <taxon>Basidiomycota</taxon>
        <taxon>Agaricomycotina</taxon>
        <taxon>Agaricomycetes</taxon>
        <taxon>Agaricomycetidae</taxon>
        <taxon>Agaricales</taxon>
        <taxon>Marasmiineae</taxon>
        <taxon>Omphalotaceae</taxon>
        <taxon>Rhodocollybia</taxon>
    </lineage>
</organism>
<gene>
    <name evidence="1" type="ORF">BDP27DRAFT_1365765</name>
</gene>
<dbReference type="Proteomes" id="UP000772434">
    <property type="component" value="Unassembled WGS sequence"/>
</dbReference>
<name>A0A9P5U403_9AGAR</name>
<dbReference type="AlphaFoldDB" id="A0A9P5U403"/>
<protein>
    <submittedName>
        <fullName evidence="1">Uncharacterized protein</fullName>
    </submittedName>
</protein>